<dbReference type="EMBL" id="BLJN01000004">
    <property type="protein sequence ID" value="GFE82459.1"/>
    <property type="molecule type" value="Genomic_DNA"/>
</dbReference>
<protein>
    <submittedName>
        <fullName evidence="1">Uncharacterized protein</fullName>
    </submittedName>
</protein>
<dbReference type="RefSeq" id="WP_161814103.1">
    <property type="nucleotide sequence ID" value="NZ_BLJN01000004.1"/>
</dbReference>
<organism evidence="1 2">
    <name type="scientific">Steroidobacter agaridevorans</name>
    <dbReference type="NCBI Taxonomy" id="2695856"/>
    <lineage>
        <taxon>Bacteria</taxon>
        <taxon>Pseudomonadati</taxon>
        <taxon>Pseudomonadota</taxon>
        <taxon>Gammaproteobacteria</taxon>
        <taxon>Steroidobacterales</taxon>
        <taxon>Steroidobacteraceae</taxon>
        <taxon>Steroidobacter</taxon>
    </lineage>
</organism>
<evidence type="ECO:0000313" key="1">
    <source>
        <dbReference type="EMBL" id="GFE82459.1"/>
    </source>
</evidence>
<accession>A0A829YGT6</accession>
<sequence length="100" mass="11823">MPNGPLLRIGDDRFIPGIPELVEVVRRASDGRMRLLIQLIDFLAMRRRPERGRYFERLLQITPEHREKIGMHDASESAVRERLARWKRKRRTVLGSYTAQ</sequence>
<comment type="caution">
    <text evidence="1">The sequence shown here is derived from an EMBL/GenBank/DDBJ whole genome shotgun (WGS) entry which is preliminary data.</text>
</comment>
<name>A0A829YGT6_9GAMM</name>
<reference evidence="2" key="1">
    <citation type="submission" date="2020-01" db="EMBL/GenBank/DDBJ databases">
        <title>'Steroidobacter agaridevorans' sp. nov., agar-degrading bacteria isolated from rhizosphere soils.</title>
        <authorList>
            <person name="Ikenaga M."/>
            <person name="Kataoka M."/>
            <person name="Murouchi A."/>
            <person name="Katsuragi S."/>
            <person name="Sakai M."/>
        </authorList>
    </citation>
    <scope>NUCLEOTIDE SEQUENCE [LARGE SCALE GENOMIC DNA]</scope>
    <source>
        <strain evidence="2">YU21-B</strain>
    </source>
</reference>
<dbReference type="AlphaFoldDB" id="A0A829YGT6"/>
<dbReference type="Proteomes" id="UP000445000">
    <property type="component" value="Unassembled WGS sequence"/>
</dbReference>
<proteinExistence type="predicted"/>
<evidence type="ECO:0000313" key="2">
    <source>
        <dbReference type="Proteomes" id="UP000445000"/>
    </source>
</evidence>
<gene>
    <name evidence="1" type="ORF">GCM10011487_44590</name>
</gene>
<keyword evidence="2" id="KW-1185">Reference proteome</keyword>